<feature type="region of interest" description="Disordered" evidence="1">
    <location>
        <begin position="1"/>
        <end position="24"/>
    </location>
</feature>
<name>A0ABP7CGN8_9PSEU</name>
<reference evidence="3" key="1">
    <citation type="journal article" date="2019" name="Int. J. Syst. Evol. Microbiol.">
        <title>The Global Catalogue of Microorganisms (GCM) 10K type strain sequencing project: providing services to taxonomists for standard genome sequencing and annotation.</title>
        <authorList>
            <consortium name="The Broad Institute Genomics Platform"/>
            <consortium name="The Broad Institute Genome Sequencing Center for Infectious Disease"/>
            <person name="Wu L."/>
            <person name="Ma J."/>
        </authorList>
    </citation>
    <scope>NUCLEOTIDE SEQUENCE [LARGE SCALE GENOMIC DNA]</scope>
    <source>
        <strain evidence="3">JCM 17494</strain>
    </source>
</reference>
<accession>A0ABP7CGN8</accession>
<protein>
    <submittedName>
        <fullName evidence="2">Uncharacterized protein</fullName>
    </submittedName>
</protein>
<evidence type="ECO:0000256" key="1">
    <source>
        <dbReference type="SAM" id="MobiDB-lite"/>
    </source>
</evidence>
<evidence type="ECO:0000313" key="3">
    <source>
        <dbReference type="Proteomes" id="UP001500711"/>
    </source>
</evidence>
<keyword evidence="3" id="KW-1185">Reference proteome</keyword>
<organism evidence="2 3">
    <name type="scientific">Lentzea roselyniae</name>
    <dbReference type="NCBI Taxonomy" id="531940"/>
    <lineage>
        <taxon>Bacteria</taxon>
        <taxon>Bacillati</taxon>
        <taxon>Actinomycetota</taxon>
        <taxon>Actinomycetes</taxon>
        <taxon>Pseudonocardiales</taxon>
        <taxon>Pseudonocardiaceae</taxon>
        <taxon>Lentzea</taxon>
    </lineage>
</organism>
<gene>
    <name evidence="2" type="ORF">GCM10022267_88940</name>
</gene>
<proteinExistence type="predicted"/>
<evidence type="ECO:0000313" key="2">
    <source>
        <dbReference type="EMBL" id="GAA3688396.1"/>
    </source>
</evidence>
<dbReference type="EMBL" id="BAABBE010000069">
    <property type="protein sequence ID" value="GAA3688396.1"/>
    <property type="molecule type" value="Genomic_DNA"/>
</dbReference>
<comment type="caution">
    <text evidence="2">The sequence shown here is derived from an EMBL/GenBank/DDBJ whole genome shotgun (WGS) entry which is preliminary data.</text>
</comment>
<dbReference type="Proteomes" id="UP001500711">
    <property type="component" value="Unassembled WGS sequence"/>
</dbReference>
<sequence>MSQTTTAFGDAFTSAATGGTSASGGISVRAAKIAKRRVMTIVNPRDTASTTPNAQRIGMRPAGAMRTQTFAYPATRSRMRCISTSAETGTAHGAS</sequence>